<proteinExistence type="predicted"/>
<feature type="non-terminal residue" evidence="1">
    <location>
        <position position="1"/>
    </location>
</feature>
<accession>A0A9N9PD11</accession>
<dbReference type="EMBL" id="CAJVPY010044246">
    <property type="protein sequence ID" value="CAG8808809.1"/>
    <property type="molecule type" value="Genomic_DNA"/>
</dbReference>
<dbReference type="OrthoDB" id="2372876at2759"/>
<dbReference type="Proteomes" id="UP000789405">
    <property type="component" value="Unassembled WGS sequence"/>
</dbReference>
<comment type="caution">
    <text evidence="1">The sequence shown here is derived from an EMBL/GenBank/DDBJ whole genome shotgun (WGS) entry which is preliminary data.</text>
</comment>
<dbReference type="AlphaFoldDB" id="A0A9N9PD11"/>
<evidence type="ECO:0000313" key="1">
    <source>
        <dbReference type="EMBL" id="CAG8808809.1"/>
    </source>
</evidence>
<name>A0A9N9PD11_9GLOM</name>
<evidence type="ECO:0000313" key="2">
    <source>
        <dbReference type="Proteomes" id="UP000789405"/>
    </source>
</evidence>
<keyword evidence="2" id="KW-1185">Reference proteome</keyword>
<protein>
    <submittedName>
        <fullName evidence="1">1668_t:CDS:1</fullName>
    </submittedName>
</protein>
<organism evidence="1 2">
    <name type="scientific">Dentiscutata erythropus</name>
    <dbReference type="NCBI Taxonomy" id="1348616"/>
    <lineage>
        <taxon>Eukaryota</taxon>
        <taxon>Fungi</taxon>
        <taxon>Fungi incertae sedis</taxon>
        <taxon>Mucoromycota</taxon>
        <taxon>Glomeromycotina</taxon>
        <taxon>Glomeromycetes</taxon>
        <taxon>Diversisporales</taxon>
        <taxon>Gigasporaceae</taxon>
        <taxon>Dentiscutata</taxon>
    </lineage>
</organism>
<gene>
    <name evidence="1" type="ORF">DERYTH_LOCUS24965</name>
</gene>
<feature type="non-terminal residue" evidence="1">
    <location>
        <position position="48"/>
    </location>
</feature>
<sequence>PANLKQKIMAIQDKHERVLLLYDEFVEYNQINVGKCKVIQYTEALWQL</sequence>
<reference evidence="1" key="1">
    <citation type="submission" date="2021-06" db="EMBL/GenBank/DDBJ databases">
        <authorList>
            <person name="Kallberg Y."/>
            <person name="Tangrot J."/>
            <person name="Rosling A."/>
        </authorList>
    </citation>
    <scope>NUCLEOTIDE SEQUENCE</scope>
    <source>
        <strain evidence="1">MA453B</strain>
    </source>
</reference>